<dbReference type="Pfam" id="PF00440">
    <property type="entry name" value="TetR_N"/>
    <property type="match status" value="1"/>
</dbReference>
<evidence type="ECO:0000313" key="7">
    <source>
        <dbReference type="Proteomes" id="UP000189956"/>
    </source>
</evidence>
<proteinExistence type="predicted"/>
<dbReference type="EMBL" id="FUWL01000003">
    <property type="protein sequence ID" value="SJZ32316.1"/>
    <property type="molecule type" value="Genomic_DNA"/>
</dbReference>
<evidence type="ECO:0000259" key="5">
    <source>
        <dbReference type="PROSITE" id="PS50977"/>
    </source>
</evidence>
<dbReference type="Gene3D" id="1.10.357.10">
    <property type="entry name" value="Tetracycline Repressor, domain 2"/>
    <property type="match status" value="1"/>
</dbReference>
<keyword evidence="1" id="KW-0805">Transcription regulation</keyword>
<dbReference type="GO" id="GO:0003700">
    <property type="term" value="F:DNA-binding transcription factor activity"/>
    <property type="evidence" value="ECO:0007669"/>
    <property type="project" value="TreeGrafter"/>
</dbReference>
<dbReference type="InterPro" id="IPR001647">
    <property type="entry name" value="HTH_TetR"/>
</dbReference>
<dbReference type="AlphaFoldDB" id="A0A1T4JQ66"/>
<dbReference type="PRINTS" id="PR00455">
    <property type="entry name" value="HTHTETR"/>
</dbReference>
<evidence type="ECO:0000256" key="4">
    <source>
        <dbReference type="PROSITE-ProRule" id="PRU00335"/>
    </source>
</evidence>
<dbReference type="Proteomes" id="UP000189956">
    <property type="component" value="Unassembled WGS sequence"/>
</dbReference>
<name>A0A1T4JQ66_PORCN</name>
<dbReference type="PROSITE" id="PS50977">
    <property type="entry name" value="HTH_TETR_2"/>
    <property type="match status" value="1"/>
</dbReference>
<protein>
    <submittedName>
        <fullName evidence="6">Transcriptional regulator, TetR family</fullName>
    </submittedName>
</protein>
<evidence type="ECO:0000256" key="2">
    <source>
        <dbReference type="ARBA" id="ARBA00023125"/>
    </source>
</evidence>
<keyword evidence="2 4" id="KW-0238">DNA-binding</keyword>
<evidence type="ECO:0000256" key="3">
    <source>
        <dbReference type="ARBA" id="ARBA00023163"/>
    </source>
</evidence>
<feature type="DNA-binding region" description="H-T-H motif" evidence="4">
    <location>
        <begin position="39"/>
        <end position="58"/>
    </location>
</feature>
<dbReference type="GO" id="GO:0000976">
    <property type="term" value="F:transcription cis-regulatory region binding"/>
    <property type="evidence" value="ECO:0007669"/>
    <property type="project" value="TreeGrafter"/>
</dbReference>
<dbReference type="InterPro" id="IPR050109">
    <property type="entry name" value="HTH-type_TetR-like_transc_reg"/>
</dbReference>
<dbReference type="InterPro" id="IPR009057">
    <property type="entry name" value="Homeodomain-like_sf"/>
</dbReference>
<gene>
    <name evidence="6" type="ORF">SAMN02745205_00275</name>
</gene>
<dbReference type="PANTHER" id="PTHR30055">
    <property type="entry name" value="HTH-TYPE TRANSCRIPTIONAL REGULATOR RUTR"/>
    <property type="match status" value="1"/>
</dbReference>
<reference evidence="6 7" key="1">
    <citation type="submission" date="2017-02" db="EMBL/GenBank/DDBJ databases">
        <authorList>
            <person name="Peterson S.W."/>
        </authorList>
    </citation>
    <scope>NUCLEOTIDE SEQUENCE [LARGE SCALE GENOMIC DNA]</scope>
    <source>
        <strain evidence="6 7">ATCC 700135</strain>
    </source>
</reference>
<evidence type="ECO:0000256" key="1">
    <source>
        <dbReference type="ARBA" id="ARBA00023015"/>
    </source>
</evidence>
<evidence type="ECO:0000313" key="6">
    <source>
        <dbReference type="EMBL" id="SJZ32316.1"/>
    </source>
</evidence>
<feature type="domain" description="HTH tetR-type" evidence="5">
    <location>
        <begin position="16"/>
        <end position="76"/>
    </location>
</feature>
<dbReference type="PANTHER" id="PTHR30055:SF234">
    <property type="entry name" value="HTH-TYPE TRANSCRIPTIONAL REGULATOR BETI"/>
    <property type="match status" value="1"/>
</dbReference>
<dbReference type="SUPFAM" id="SSF46689">
    <property type="entry name" value="Homeodomain-like"/>
    <property type="match status" value="1"/>
</dbReference>
<organism evidence="6 7">
    <name type="scientific">Porphyromonas cangingivalis</name>
    <dbReference type="NCBI Taxonomy" id="36874"/>
    <lineage>
        <taxon>Bacteria</taxon>
        <taxon>Pseudomonadati</taxon>
        <taxon>Bacteroidota</taxon>
        <taxon>Bacteroidia</taxon>
        <taxon>Bacteroidales</taxon>
        <taxon>Porphyromonadaceae</taxon>
        <taxon>Porphyromonas</taxon>
    </lineage>
</organism>
<sequence length="214" mass="24881">MGDNFVIGMKQDLSNNKTRWRILQAAREEFIAKGFRDASLRVIAREVGVTVSNIYNHFDNKDALFRAVLTPLLEASETILKEHCSEENMELYMNTPSRYRDVTVDEFVKLTKHYRTEIKLLFLRSGGSSLEHYKDSLLERQVAFGLTYLRAFKEKYPQVYSEVSPFFLKLSSTWWVNILTEIVSNDALTEAELEQGLREYVTFATAGWKELMQI</sequence>
<accession>A0A1T4JQ66</accession>
<keyword evidence="3" id="KW-0804">Transcription</keyword>